<evidence type="ECO:0000256" key="5">
    <source>
        <dbReference type="ARBA" id="ARBA00023163"/>
    </source>
</evidence>
<dbReference type="InterPro" id="IPR036388">
    <property type="entry name" value="WH-like_DNA-bd_sf"/>
</dbReference>
<dbReference type="SUPFAM" id="SSF88659">
    <property type="entry name" value="Sigma3 and sigma4 domains of RNA polymerase sigma factors"/>
    <property type="match status" value="1"/>
</dbReference>
<dbReference type="InterPro" id="IPR013324">
    <property type="entry name" value="RNA_pol_sigma_r3/r4-like"/>
</dbReference>
<evidence type="ECO:0000259" key="6">
    <source>
        <dbReference type="Pfam" id="PF04542"/>
    </source>
</evidence>
<dbReference type="InterPro" id="IPR032710">
    <property type="entry name" value="NTF2-like_dom_sf"/>
</dbReference>
<dbReference type="CDD" id="cd06171">
    <property type="entry name" value="Sigma70_r4"/>
    <property type="match status" value="1"/>
</dbReference>
<evidence type="ECO:0000256" key="2">
    <source>
        <dbReference type="ARBA" id="ARBA00011344"/>
    </source>
</evidence>
<dbReference type="InterPro" id="IPR052704">
    <property type="entry name" value="ECF_Sigma-70_Domain"/>
</dbReference>
<dbReference type="Gene3D" id="3.10.450.50">
    <property type="match status" value="1"/>
</dbReference>
<feature type="domain" description="RNA polymerase sigma factor 70 region 4 type 2" evidence="7">
    <location>
        <begin position="104"/>
        <end position="153"/>
    </location>
</feature>
<evidence type="ECO:0000256" key="4">
    <source>
        <dbReference type="ARBA" id="ARBA00023082"/>
    </source>
</evidence>
<keyword evidence="3" id="KW-0805">Transcription regulation</keyword>
<comment type="subunit">
    <text evidence="2">Interacts transiently with the RNA polymerase catalytic core formed by RpoA, RpoB, RpoC and RpoZ (2 alpha, 1 beta, 1 beta' and 1 omega subunit) to form the RNA polymerase holoenzyme that can initiate transcription.</text>
</comment>
<evidence type="ECO:0000259" key="7">
    <source>
        <dbReference type="Pfam" id="PF08281"/>
    </source>
</evidence>
<accession>A0ABV5ZT14</accession>
<reference evidence="8 9" key="1">
    <citation type="submission" date="2024-09" db="EMBL/GenBank/DDBJ databases">
        <authorList>
            <person name="Sun Q."/>
            <person name="Mori K."/>
        </authorList>
    </citation>
    <scope>NUCLEOTIDE SEQUENCE [LARGE SCALE GENOMIC DNA]</scope>
    <source>
        <strain evidence="8 9">TBRC 7907</strain>
    </source>
</reference>
<dbReference type="SUPFAM" id="SSF88946">
    <property type="entry name" value="Sigma2 domain of RNA polymerase sigma factors"/>
    <property type="match status" value="1"/>
</dbReference>
<keyword evidence="4" id="KW-0731">Sigma factor</keyword>
<evidence type="ECO:0000313" key="9">
    <source>
        <dbReference type="Proteomes" id="UP001589693"/>
    </source>
</evidence>
<comment type="caution">
    <text evidence="8">The sequence shown here is derived from an EMBL/GenBank/DDBJ whole genome shotgun (WGS) entry which is preliminary data.</text>
</comment>
<dbReference type="InterPro" id="IPR013249">
    <property type="entry name" value="RNA_pol_sigma70_r4_t2"/>
</dbReference>
<dbReference type="Pfam" id="PF08281">
    <property type="entry name" value="Sigma70_r4_2"/>
    <property type="match status" value="1"/>
</dbReference>
<dbReference type="InterPro" id="IPR014303">
    <property type="entry name" value="RNA_pol_sigma-70_ECF"/>
</dbReference>
<dbReference type="Gene3D" id="1.10.1740.10">
    <property type="match status" value="1"/>
</dbReference>
<dbReference type="Pfam" id="PF04542">
    <property type="entry name" value="Sigma70_r2"/>
    <property type="match status" value="1"/>
</dbReference>
<sequence>MSAEEFERHRGLLFGVAYRMLGSVSEAEDVVQEAWLRWDRAEPSEVREPRSYLMRITTRVAVDHLRKAATRREDYVGPWLPEPLVLGPDPAEDAVLADSVSVAMLVVLETLSPLERAVFVLREAFGFAFADIAAALGRSEASVRQLAHRAREHVQARRPRFETDRSVRAAATERFLTAAMGGDLAELLAVLSPDVRFVGDSGGKTRAPRHVLHGSGKVARLFAAVHTDFPAETRIDYRDVNGAPAAVLSAGGVPYAVIVVDVDPDTGLVAALHVMGNPDKLTALAARATP</sequence>
<dbReference type="PANTHER" id="PTHR30173:SF36">
    <property type="entry name" value="ECF RNA POLYMERASE SIGMA FACTOR SIGJ"/>
    <property type="match status" value="1"/>
</dbReference>
<comment type="similarity">
    <text evidence="1">Belongs to the sigma-70 factor family. ECF subfamily.</text>
</comment>
<feature type="domain" description="RNA polymerase sigma-70 region 2" evidence="6">
    <location>
        <begin position="6"/>
        <end position="69"/>
    </location>
</feature>
<dbReference type="NCBIfam" id="TIGR02937">
    <property type="entry name" value="sigma70-ECF"/>
    <property type="match status" value="1"/>
</dbReference>
<gene>
    <name evidence="8" type="ORF">ACFFQA_08760</name>
</gene>
<dbReference type="InterPro" id="IPR014284">
    <property type="entry name" value="RNA_pol_sigma-70_dom"/>
</dbReference>
<keyword evidence="9" id="KW-1185">Reference proteome</keyword>
<dbReference type="InterPro" id="IPR013325">
    <property type="entry name" value="RNA_pol_sigma_r2"/>
</dbReference>
<evidence type="ECO:0000256" key="3">
    <source>
        <dbReference type="ARBA" id="ARBA00023015"/>
    </source>
</evidence>
<keyword evidence="5" id="KW-0804">Transcription</keyword>
<organism evidence="8 9">
    <name type="scientific">Allokutzneria oryzae</name>
    <dbReference type="NCBI Taxonomy" id="1378989"/>
    <lineage>
        <taxon>Bacteria</taxon>
        <taxon>Bacillati</taxon>
        <taxon>Actinomycetota</taxon>
        <taxon>Actinomycetes</taxon>
        <taxon>Pseudonocardiales</taxon>
        <taxon>Pseudonocardiaceae</taxon>
        <taxon>Allokutzneria</taxon>
    </lineage>
</organism>
<dbReference type="SUPFAM" id="SSF54427">
    <property type="entry name" value="NTF2-like"/>
    <property type="match status" value="1"/>
</dbReference>
<dbReference type="PANTHER" id="PTHR30173">
    <property type="entry name" value="SIGMA 19 FACTOR"/>
    <property type="match status" value="1"/>
</dbReference>
<dbReference type="Proteomes" id="UP001589693">
    <property type="component" value="Unassembled WGS sequence"/>
</dbReference>
<evidence type="ECO:0000256" key="1">
    <source>
        <dbReference type="ARBA" id="ARBA00010641"/>
    </source>
</evidence>
<proteinExistence type="inferred from homology"/>
<dbReference type="NCBIfam" id="TIGR02957">
    <property type="entry name" value="SigX4"/>
    <property type="match status" value="1"/>
</dbReference>
<dbReference type="InterPro" id="IPR007627">
    <property type="entry name" value="RNA_pol_sigma70_r2"/>
</dbReference>
<name>A0ABV5ZT14_9PSEU</name>
<dbReference type="EMBL" id="JBHLZU010000007">
    <property type="protein sequence ID" value="MFB9904028.1"/>
    <property type="molecule type" value="Genomic_DNA"/>
</dbReference>
<dbReference type="RefSeq" id="WP_377851189.1">
    <property type="nucleotide sequence ID" value="NZ_JBHLZU010000007.1"/>
</dbReference>
<protein>
    <submittedName>
        <fullName evidence="8">RNA polymerase sigma-70 factor</fullName>
    </submittedName>
</protein>
<dbReference type="Gene3D" id="1.10.10.10">
    <property type="entry name" value="Winged helix-like DNA-binding domain superfamily/Winged helix DNA-binding domain"/>
    <property type="match status" value="1"/>
</dbReference>
<dbReference type="NCBIfam" id="NF007214">
    <property type="entry name" value="PRK09636.1"/>
    <property type="match status" value="1"/>
</dbReference>
<evidence type="ECO:0000313" key="8">
    <source>
        <dbReference type="EMBL" id="MFB9904028.1"/>
    </source>
</evidence>